<dbReference type="Pfam" id="PF14105">
    <property type="entry name" value="DUF4278"/>
    <property type="match status" value="1"/>
</dbReference>
<organism evidence="1 2">
    <name type="scientific">Thermoleptolyngbya sichuanensis A183</name>
    <dbReference type="NCBI Taxonomy" id="2737172"/>
    <lineage>
        <taxon>Bacteria</taxon>
        <taxon>Bacillati</taxon>
        <taxon>Cyanobacteriota</taxon>
        <taxon>Cyanophyceae</taxon>
        <taxon>Oculatellales</taxon>
        <taxon>Oculatellaceae</taxon>
        <taxon>Thermoleptolyngbya</taxon>
        <taxon>Thermoleptolyngbya sichuanensis</taxon>
    </lineage>
</organism>
<dbReference type="AlphaFoldDB" id="A0A6M8BDA6"/>
<dbReference type="Proteomes" id="UP000505210">
    <property type="component" value="Chromosome"/>
</dbReference>
<name>A0A6M8BDA6_9CYAN</name>
<protein>
    <submittedName>
        <fullName evidence="1">DUF4278 domain-containing protein</fullName>
    </submittedName>
</protein>
<reference evidence="1 2" key="1">
    <citation type="submission" date="2020-05" db="EMBL/GenBank/DDBJ databases">
        <title>Complete genome sequence of of a novel Thermoleptolyngbya strain isolated from hot springs of Ganzi, Sichuan China.</title>
        <authorList>
            <person name="Tang J."/>
            <person name="Daroch M."/>
            <person name="Li L."/>
            <person name="Waleron K."/>
            <person name="Waleron M."/>
            <person name="Waleron M."/>
        </authorList>
    </citation>
    <scope>NUCLEOTIDE SEQUENCE [LARGE SCALE GENOMIC DNA]</scope>
    <source>
        <strain evidence="1 2">PKUAC-SCTA183</strain>
    </source>
</reference>
<evidence type="ECO:0000313" key="1">
    <source>
        <dbReference type="EMBL" id="QKD81611.1"/>
    </source>
</evidence>
<dbReference type="InterPro" id="IPR025458">
    <property type="entry name" value="DUF4278"/>
</dbReference>
<sequence length="58" mass="6795">MQLHYRGATYEPANNAVEGWEGEVIGKYRGVPVRQHQFRNVPNQPIDLRLKYRGAWVK</sequence>
<dbReference type="KEGG" id="theu:HPC62_04890"/>
<keyword evidence="2" id="KW-1185">Reference proteome</keyword>
<accession>A0A6M8BDA6</accession>
<dbReference type="EMBL" id="CP053661">
    <property type="protein sequence ID" value="QKD81611.1"/>
    <property type="molecule type" value="Genomic_DNA"/>
</dbReference>
<proteinExistence type="predicted"/>
<evidence type="ECO:0000313" key="2">
    <source>
        <dbReference type="Proteomes" id="UP000505210"/>
    </source>
</evidence>
<dbReference type="RefSeq" id="WP_084782687.1">
    <property type="nucleotide sequence ID" value="NZ_CP053661.1"/>
</dbReference>
<gene>
    <name evidence="1" type="ORF">HPC62_04890</name>
</gene>